<dbReference type="InterPro" id="IPR045628">
    <property type="entry name" value="Lhr_WH_dom"/>
</dbReference>
<feature type="region of interest" description="Disordered" evidence="9">
    <location>
        <begin position="1521"/>
        <end position="1563"/>
    </location>
</feature>
<dbReference type="Pfam" id="PF00270">
    <property type="entry name" value="DEAD"/>
    <property type="match status" value="1"/>
</dbReference>
<evidence type="ECO:0000256" key="1">
    <source>
        <dbReference type="ARBA" id="ARBA00022741"/>
    </source>
</evidence>
<dbReference type="EMBL" id="BAAAVT010000011">
    <property type="protein sequence ID" value="GAA3066277.1"/>
    <property type="molecule type" value="Genomic_DNA"/>
</dbReference>
<organism evidence="12 13">
    <name type="scientific">Nesterenkonia aethiopica</name>
    <dbReference type="NCBI Taxonomy" id="269144"/>
    <lineage>
        <taxon>Bacteria</taxon>
        <taxon>Bacillati</taxon>
        <taxon>Actinomycetota</taxon>
        <taxon>Actinomycetes</taxon>
        <taxon>Micrococcales</taxon>
        <taxon>Micrococcaceae</taxon>
        <taxon>Nesterenkonia</taxon>
    </lineage>
</organism>
<dbReference type="SMART" id="SM00382">
    <property type="entry name" value="AAA"/>
    <property type="match status" value="1"/>
</dbReference>
<evidence type="ECO:0000256" key="8">
    <source>
        <dbReference type="ARBA" id="ARBA00023235"/>
    </source>
</evidence>
<dbReference type="InterPro" id="IPR003593">
    <property type="entry name" value="AAA+_ATPase"/>
</dbReference>
<evidence type="ECO:0000256" key="4">
    <source>
        <dbReference type="ARBA" id="ARBA00022806"/>
    </source>
</evidence>
<dbReference type="PROSITE" id="PS51192">
    <property type="entry name" value="HELICASE_ATP_BIND_1"/>
    <property type="match status" value="1"/>
</dbReference>
<evidence type="ECO:0000313" key="13">
    <source>
        <dbReference type="Proteomes" id="UP001500236"/>
    </source>
</evidence>
<dbReference type="GO" id="GO:0004386">
    <property type="term" value="F:helicase activity"/>
    <property type="evidence" value="ECO:0007669"/>
    <property type="project" value="UniProtKB-KW"/>
</dbReference>
<dbReference type="SMART" id="SM00487">
    <property type="entry name" value="DEXDc"/>
    <property type="match status" value="1"/>
</dbReference>
<evidence type="ECO:0000313" key="12">
    <source>
        <dbReference type="EMBL" id="GAA3066277.1"/>
    </source>
</evidence>
<dbReference type="InterPro" id="IPR055368">
    <property type="entry name" value="WH3_Lhr"/>
</dbReference>
<feature type="region of interest" description="Disordered" evidence="9">
    <location>
        <begin position="1371"/>
        <end position="1392"/>
    </location>
</feature>
<dbReference type="Proteomes" id="UP001500236">
    <property type="component" value="Unassembled WGS sequence"/>
</dbReference>
<evidence type="ECO:0000256" key="9">
    <source>
        <dbReference type="SAM" id="MobiDB-lite"/>
    </source>
</evidence>
<sequence length="1687" mass="181535">MDASRDLREALAPFTAPTREWFTASFGAPTAAQAGAWDAVSQGRHALVVAPTGSGKTLSAFLWSVDRLFAEPAEGTTVLYISPLKALGVDIERNLRSPLVGIAHTARRLGEEPAEITVGVRTGDSTSKQRRDLVRRPPNILITTPESLYLMLTSQARQTLSGISTVIVDEVHALAGTKRGAHLAVSLERLDDLLDSPAQRIGLSATVEPREEVARFLGGRQPVEIVAPPAEKQWDITVSVPVEDLANPHGPLPGQDPDVADWDGLAELTDGRLTDGGGAQPLQPSVWPHVEHKIVDLVAARRSTIVFVNSRRLAEKLTGRLNEIWHERQQRHEAGGDEVAGGAEGDDAPPPDLARSHHGSVSKEQRKIVEEDLKAGQLRCVVATSSLELGIDMGAVDLVIQVEAPHAVSSGLQRIGRAGHQVGEVSMGWFFPKHRGDLVSTAVVVERMLAGQIEALHIPRNPLDVLAQQTVAAVALDSLDVEHWFETLRRSAPFSSLPRSAYEATLDLLAGKYPSDRFAELRPRIVWDRDAGTLTGRPGAQRLAVTSGGTIPDRGLFGVYLAGGEESGSARTGGRRVGELDEEMVYESRVGDVFALGATSWRIEEITFDRVLVTPAFGQPASLPFWRGDGLGRPAELGEALGRFHREVHTEDDDAVGARLRALGMDLWARENLIRYLAEQQEATGTLPSDTALVVEQTRDELGDWRIILHSPYGMQVHAPWALAVGERLHERYGLDGSALASDDGIVLRVPMMDDDPPGAELFRFEPEELEEIVTAQVSSSALFAGRFREAAARALLLPRQNPGQRTPLWQQRQRSSQLLEVASGHQDFPMIMEAMREVLQDVYDMPALLEVMGRIGRRGIRMVEATTQRPSPFAQSILFGYIAQYLYEGDSPLAERRAAALSVDPELLGELLGRVELRDFLDAGIIADAVAHAQRLAPSRRLRGKEGAADLLRLLGPLSAEELAARLRGSEAETPTKDDEGFAEVPDAPASDVAAARDHVESLVAAQRAFRVRWRGTERYAAVEDASRLRDGLGVPLPPGIPQVFLDPVEDPLEDLVSRYARTHGPFTTEEAAAELGLGAAVVAGVLERLADQARLVRGLFRPDVEPDRMAPGQSEWCEVEMLRRIRRRSLAALRAEVEPVPPRAFAQFLAEWQSVTPQTRMEGQGALTEVLAQLSGVAAPASAWEAFILPARIRDYRPSMLDELVSAGEVVVAGRGALSGHDGWVALHPREDAEAGLLVRADHTPTALQRWILEILDDGGAWFPEALAHQLARRRPAETADAGGEGGIDAADEASASGDGEPVSTSAEKVSEALWELFWAGRVVPDSFSAIRGMLTGGRTAHKATARPTRSRHTSRRMALRQAVEARRSLRGVSAGARTPGGRGAPGQPAGVWWSSAPGAADGSAAEQQATLAYARAEILLDRYGVVTRGSVLAEQQTGSPGTGTAPGASSGTASGLSSERVRAVSPLSGGFAAVYKVLAAAEDAGQVRRGYFIEQLGAAQFTTSATIDSLRATADALEDRAASEASPGPSGTTHGTRSADHPGGGPRSAWEHSSPNPVDPETAREVLVLAATDPANVYGAALDWPALEDSRHRPGRKAGAVVVLHRGELLLYMERGGRTLLVFTEEEHLLEAAAQALVERLRQVRTGRVAVERVNGQPVLGTRLGDALRRAGFHSSPSGLRFSG</sequence>
<feature type="region of interest" description="Disordered" evidence="9">
    <location>
        <begin position="329"/>
        <end position="365"/>
    </location>
</feature>
<dbReference type="Pfam" id="PF23235">
    <property type="entry name" value="WHD_3rd_Lhr"/>
    <property type="match status" value="1"/>
</dbReference>
<evidence type="ECO:0000256" key="3">
    <source>
        <dbReference type="ARBA" id="ARBA00022801"/>
    </source>
</evidence>
<evidence type="ECO:0000256" key="2">
    <source>
        <dbReference type="ARBA" id="ARBA00022763"/>
    </source>
</evidence>
<feature type="region of interest" description="Disordered" evidence="9">
    <location>
        <begin position="1279"/>
        <end position="1307"/>
    </location>
</feature>
<protein>
    <submittedName>
        <fullName evidence="12">ATP-dependent helicase</fullName>
    </submittedName>
</protein>
<keyword evidence="2" id="KW-0227">DNA damage</keyword>
<dbReference type="InterPro" id="IPR001650">
    <property type="entry name" value="Helicase_C-like"/>
</dbReference>
<dbReference type="InterPro" id="IPR011545">
    <property type="entry name" value="DEAD/DEAH_box_helicase_dom"/>
</dbReference>
<keyword evidence="3" id="KW-0378">Hydrolase</keyword>
<evidence type="ECO:0000259" key="10">
    <source>
        <dbReference type="PROSITE" id="PS51192"/>
    </source>
</evidence>
<dbReference type="PROSITE" id="PS51194">
    <property type="entry name" value="HELICASE_CTER"/>
    <property type="match status" value="1"/>
</dbReference>
<dbReference type="Pfam" id="PF08494">
    <property type="entry name" value="DEAD_assoc"/>
    <property type="match status" value="1"/>
</dbReference>
<dbReference type="PANTHER" id="PTHR47962">
    <property type="entry name" value="ATP-DEPENDENT HELICASE LHR-RELATED-RELATED"/>
    <property type="match status" value="1"/>
</dbReference>
<feature type="compositionally biased region" description="Low complexity" evidence="9">
    <location>
        <begin position="1440"/>
        <end position="1460"/>
    </location>
</feature>
<dbReference type="RefSeq" id="WP_344744369.1">
    <property type="nucleotide sequence ID" value="NZ_BAAAVT010000011.1"/>
</dbReference>
<dbReference type="InterPro" id="IPR055369">
    <property type="entry name" value="WH2_Lhr"/>
</dbReference>
<feature type="region of interest" description="Disordered" evidence="9">
    <location>
        <begin position="1437"/>
        <end position="1460"/>
    </location>
</feature>
<keyword evidence="7" id="KW-0234">DNA repair</keyword>
<feature type="domain" description="Helicase ATP-binding" evidence="10">
    <location>
        <begin position="37"/>
        <end position="225"/>
    </location>
</feature>
<dbReference type="InterPro" id="IPR055367">
    <property type="entry name" value="WH4_Lhr"/>
</dbReference>
<dbReference type="Gene3D" id="3.40.50.300">
    <property type="entry name" value="P-loop containing nucleotide triphosphate hydrolases"/>
    <property type="match status" value="2"/>
</dbReference>
<dbReference type="InterPro" id="IPR013701">
    <property type="entry name" value="Lhr-like_DEAD/DEAH_assoc"/>
</dbReference>
<dbReference type="Pfam" id="PF00271">
    <property type="entry name" value="Helicase_C"/>
    <property type="match status" value="1"/>
</dbReference>
<dbReference type="Pfam" id="PF23234">
    <property type="entry name" value="WHD_4th_Lhr"/>
    <property type="match status" value="1"/>
</dbReference>
<keyword evidence="8" id="KW-0413">Isomerase</keyword>
<dbReference type="SMART" id="SM00490">
    <property type="entry name" value="HELICc"/>
    <property type="match status" value="1"/>
</dbReference>
<reference evidence="13" key="1">
    <citation type="journal article" date="2019" name="Int. J. Syst. Evol. Microbiol.">
        <title>The Global Catalogue of Microorganisms (GCM) 10K type strain sequencing project: providing services to taxonomists for standard genome sequencing and annotation.</title>
        <authorList>
            <consortium name="The Broad Institute Genomics Platform"/>
            <consortium name="The Broad Institute Genome Sequencing Center for Infectious Disease"/>
            <person name="Wu L."/>
            <person name="Ma J."/>
        </authorList>
    </citation>
    <scope>NUCLEOTIDE SEQUENCE [LARGE SCALE GENOMIC DNA]</scope>
    <source>
        <strain evidence="13">JCM 14309</strain>
    </source>
</reference>
<evidence type="ECO:0000259" key="11">
    <source>
        <dbReference type="PROSITE" id="PS51194"/>
    </source>
</evidence>
<name>A0ABP6LXP8_9MICC</name>
<dbReference type="InterPro" id="IPR014001">
    <property type="entry name" value="Helicase_ATP-bd"/>
</dbReference>
<feature type="domain" description="Helicase C-terminal" evidence="11">
    <location>
        <begin position="293"/>
        <end position="464"/>
    </location>
</feature>
<keyword evidence="6" id="KW-0238">DNA-binding</keyword>
<evidence type="ECO:0000256" key="6">
    <source>
        <dbReference type="ARBA" id="ARBA00023125"/>
    </source>
</evidence>
<dbReference type="InterPro" id="IPR027417">
    <property type="entry name" value="P-loop_NTPase"/>
</dbReference>
<keyword evidence="5" id="KW-0067">ATP-binding</keyword>
<gene>
    <name evidence="12" type="ORF">GCM10010529_18970</name>
</gene>
<keyword evidence="4 12" id="KW-0347">Helicase</keyword>
<evidence type="ECO:0000256" key="7">
    <source>
        <dbReference type="ARBA" id="ARBA00023204"/>
    </source>
</evidence>
<evidence type="ECO:0000256" key="5">
    <source>
        <dbReference type="ARBA" id="ARBA00022840"/>
    </source>
</evidence>
<dbReference type="NCBIfam" id="NF007284">
    <property type="entry name" value="PRK09751.1"/>
    <property type="match status" value="1"/>
</dbReference>
<dbReference type="Pfam" id="PF19306">
    <property type="entry name" value="WHD_Lhr"/>
    <property type="match status" value="1"/>
</dbReference>
<accession>A0ABP6LXP8</accession>
<comment type="caution">
    <text evidence="12">The sequence shown here is derived from an EMBL/GenBank/DDBJ whole genome shotgun (WGS) entry which is preliminary data.</text>
</comment>
<keyword evidence="13" id="KW-1185">Reference proteome</keyword>
<dbReference type="SUPFAM" id="SSF52540">
    <property type="entry name" value="P-loop containing nucleoside triphosphate hydrolases"/>
    <property type="match status" value="1"/>
</dbReference>
<keyword evidence="1" id="KW-0547">Nucleotide-binding</keyword>
<dbReference type="InterPro" id="IPR052511">
    <property type="entry name" value="ATP-dep_Helicase"/>
</dbReference>
<dbReference type="CDD" id="cd17922">
    <property type="entry name" value="DEXHc_LHR-like"/>
    <property type="match status" value="1"/>
</dbReference>
<proteinExistence type="predicted"/>
<dbReference type="PANTHER" id="PTHR47962:SF5">
    <property type="entry name" value="ATP-DEPENDENT HELICASE LHR-RELATED"/>
    <property type="match status" value="1"/>
</dbReference>
<dbReference type="Pfam" id="PF23236">
    <property type="entry name" value="WHD_2nd_Lhr"/>
    <property type="match status" value="1"/>
</dbReference>